<dbReference type="EMBL" id="JAVHJL010000003">
    <property type="protein sequence ID" value="KAK6507729.1"/>
    <property type="molecule type" value="Genomic_DNA"/>
</dbReference>
<name>A0AAV9WHV5_9PEZI</name>
<dbReference type="Pfam" id="PF14420">
    <property type="entry name" value="Clr5"/>
    <property type="match status" value="1"/>
</dbReference>
<evidence type="ECO:0000313" key="3">
    <source>
        <dbReference type="Proteomes" id="UP001370758"/>
    </source>
</evidence>
<accession>A0AAV9WHV5</accession>
<gene>
    <name evidence="2" type="ORF">TWF481_006151</name>
</gene>
<organism evidence="2 3">
    <name type="scientific">Arthrobotrys musiformis</name>
    <dbReference type="NCBI Taxonomy" id="47236"/>
    <lineage>
        <taxon>Eukaryota</taxon>
        <taxon>Fungi</taxon>
        <taxon>Dikarya</taxon>
        <taxon>Ascomycota</taxon>
        <taxon>Pezizomycotina</taxon>
        <taxon>Orbiliomycetes</taxon>
        <taxon>Orbiliales</taxon>
        <taxon>Orbiliaceae</taxon>
        <taxon>Arthrobotrys</taxon>
    </lineage>
</organism>
<keyword evidence="3" id="KW-1185">Reference proteome</keyword>
<dbReference type="Proteomes" id="UP001370758">
    <property type="component" value="Unassembled WGS sequence"/>
</dbReference>
<feature type="domain" description="Clr5" evidence="1">
    <location>
        <begin position="25"/>
        <end position="74"/>
    </location>
</feature>
<evidence type="ECO:0000259" key="1">
    <source>
        <dbReference type="Pfam" id="PF14420"/>
    </source>
</evidence>
<reference evidence="2 3" key="1">
    <citation type="submission" date="2023-08" db="EMBL/GenBank/DDBJ databases">
        <authorList>
            <person name="Palmer J.M."/>
        </authorList>
    </citation>
    <scope>NUCLEOTIDE SEQUENCE [LARGE SCALE GENOMIC DNA]</scope>
    <source>
        <strain evidence="2 3">TWF481</strain>
    </source>
</reference>
<protein>
    <recommendedName>
        <fullName evidence="1">Clr5 domain-containing protein</fullName>
    </recommendedName>
</protein>
<evidence type="ECO:0000313" key="2">
    <source>
        <dbReference type="EMBL" id="KAK6507729.1"/>
    </source>
</evidence>
<proteinExistence type="predicted"/>
<dbReference type="InterPro" id="IPR025676">
    <property type="entry name" value="Clr5_dom"/>
</dbReference>
<sequence>MSSSRFNNFKPYDGTRVQKRGYRKNEVWDEHKDFILDLVQRGEKQKNILAALKNERGFDTNLNQLKSKLGIWGASSKNLSKKQRKWIYLMNQHRHEMGKETIFYFGDTGFPVTESQMGSIMKGGEREFSAMDDIPASPGELEMTTPPPMDLADGEAEDYDYNYDISEDQMELIVSTANLGIYRNYRTGEYFEYYGE</sequence>
<dbReference type="AlphaFoldDB" id="A0AAV9WHV5"/>
<comment type="caution">
    <text evidence="2">The sequence shown here is derived from an EMBL/GenBank/DDBJ whole genome shotgun (WGS) entry which is preliminary data.</text>
</comment>